<keyword evidence="2" id="KW-0732">Signal</keyword>
<evidence type="ECO:0000313" key="4">
    <source>
        <dbReference type="Proteomes" id="UP001153365"/>
    </source>
</evidence>
<evidence type="ECO:0000313" key="3">
    <source>
        <dbReference type="EMBL" id="CAH7671574.1"/>
    </source>
</evidence>
<evidence type="ECO:0000256" key="1">
    <source>
        <dbReference type="SAM" id="MobiDB-lite"/>
    </source>
</evidence>
<protein>
    <submittedName>
        <fullName evidence="3">Expressed protein</fullName>
    </submittedName>
</protein>
<reference evidence="3" key="1">
    <citation type="submission" date="2022-06" db="EMBL/GenBank/DDBJ databases">
        <authorList>
            <consortium name="SYNGENTA / RWTH Aachen University"/>
        </authorList>
    </citation>
    <scope>NUCLEOTIDE SEQUENCE</scope>
</reference>
<feature type="compositionally biased region" description="Polar residues" evidence="1">
    <location>
        <begin position="731"/>
        <end position="741"/>
    </location>
</feature>
<sequence>MPKYSNFKMFSNVLVSMWIFLMIFSLLHSASASLERVVELTEASKASDETKNSLEVEKKTISASHPQIQQENSNLEMSQPLINGPNKNANSNKLNREEKQSTELKNRNTSKVARHPPTSQQTPSLHETNPIGDPNLSNLHHNSLPSYGTQTADPRSLLVQPILIPDVNYVGPVVVPTVYDLFEYGYRQSYVPLAQIIPSTEHKISGLENFGQSKGTGVYHGHFEKDETPYIPPDQLKPSKAESRLLYQQISSEKFVPSHGENIPKFRIYKPSLKEKSEPSSNNQVSESSKEIDSNLENEKPTQYLKVENNIYDNTHSMEKKKFDFMLEKSNKQPEPKGLKAISISKENKSTNQFSIHDSNSSLADDSRENIKGNIKKIDSGLKDAIFYDDYPIQIGSIKIPASRWRPQNSAESRFHAAKPAFHEIFDSSSKNIPMDSIPIPSEKEKNKSLSENKIGETSKKTNIDEDKKKSNQTPPVPKKLNYNTHAKKNKKFDDVDEKLDEQPKNQGLKTTLTTKENKSENLSVTQFNTHDMHSVPIGDSDQNLKRENNKINTELKDARFYGDYSIQGGLSKIPTSHRRHQNKAESQFHAVQPAQSNKFHSRMPSALQKEKILALTKNQVGDSSNETDIDKDKEKLNELLPAKKNENYNTHLEEKNKVKDMDEELNEQPKNQVLKSASISKNKKKKKEFVNQPNTHDSHSAFVDAAIQGLKGKNKTIFSQNKEDMIGEDSLNQKTESPELSNKKDNFLPLQSNKKNIRANYFSNRSLLHNQNFKEKQLIQKFDDNESNILKVKETLINTADDFKDVNEIYTEKAPVDSSKLSTKYNSSKSKSPLNTDLSIPLSVLYEDNSKNSEILETSEKLKETFSKSQFNLKDSELGKKADQGKANGSNAL</sequence>
<dbReference type="AlphaFoldDB" id="A0AAV0AQW6"/>
<accession>A0AAV0AQW6</accession>
<organism evidence="3 4">
    <name type="scientific">Phakopsora pachyrhizi</name>
    <name type="common">Asian soybean rust disease fungus</name>
    <dbReference type="NCBI Taxonomy" id="170000"/>
    <lineage>
        <taxon>Eukaryota</taxon>
        <taxon>Fungi</taxon>
        <taxon>Dikarya</taxon>
        <taxon>Basidiomycota</taxon>
        <taxon>Pucciniomycotina</taxon>
        <taxon>Pucciniomycetes</taxon>
        <taxon>Pucciniales</taxon>
        <taxon>Phakopsoraceae</taxon>
        <taxon>Phakopsora</taxon>
    </lineage>
</organism>
<feature type="compositionally biased region" description="Polar residues" evidence="1">
    <location>
        <begin position="61"/>
        <end position="93"/>
    </location>
</feature>
<name>A0AAV0AQW6_PHAPC</name>
<feature type="region of interest" description="Disordered" evidence="1">
    <location>
        <begin position="42"/>
        <end position="150"/>
    </location>
</feature>
<dbReference type="Proteomes" id="UP001153365">
    <property type="component" value="Unassembled WGS sequence"/>
</dbReference>
<feature type="compositionally biased region" description="Polar residues" evidence="1">
    <location>
        <begin position="135"/>
        <end position="150"/>
    </location>
</feature>
<feature type="signal peptide" evidence="2">
    <location>
        <begin position="1"/>
        <end position="32"/>
    </location>
</feature>
<feature type="region of interest" description="Disordered" evidence="1">
    <location>
        <begin position="426"/>
        <end position="521"/>
    </location>
</feature>
<feature type="compositionally biased region" description="Basic and acidic residues" evidence="1">
    <location>
        <begin position="442"/>
        <end position="470"/>
    </location>
</feature>
<feature type="compositionally biased region" description="Basic and acidic residues" evidence="1">
    <location>
        <begin position="288"/>
        <end position="300"/>
    </location>
</feature>
<feature type="compositionally biased region" description="Polar residues" evidence="1">
    <location>
        <begin position="505"/>
        <end position="521"/>
    </location>
</feature>
<comment type="caution">
    <text evidence="3">The sequence shown here is derived from an EMBL/GenBank/DDBJ whole genome shotgun (WGS) entry which is preliminary data.</text>
</comment>
<proteinExistence type="predicted"/>
<feature type="region of interest" description="Disordered" evidence="1">
    <location>
        <begin position="270"/>
        <end position="301"/>
    </location>
</feature>
<feature type="compositionally biased region" description="Basic and acidic residues" evidence="1">
    <location>
        <begin position="94"/>
        <end position="106"/>
    </location>
</feature>
<keyword evidence="4" id="KW-1185">Reference proteome</keyword>
<gene>
    <name evidence="3" type="ORF">PPACK8108_LOCUS6366</name>
</gene>
<dbReference type="EMBL" id="CALTRL010001217">
    <property type="protein sequence ID" value="CAH7671574.1"/>
    <property type="molecule type" value="Genomic_DNA"/>
</dbReference>
<feature type="compositionally biased region" description="Basic and acidic residues" evidence="1">
    <location>
        <begin position="45"/>
        <end position="60"/>
    </location>
</feature>
<feature type="compositionally biased region" description="Polar residues" evidence="1">
    <location>
        <begin position="107"/>
        <end position="127"/>
    </location>
</feature>
<feature type="chain" id="PRO_5043762563" evidence="2">
    <location>
        <begin position="33"/>
        <end position="894"/>
    </location>
</feature>
<feature type="region of interest" description="Disordered" evidence="1">
    <location>
        <begin position="667"/>
        <end position="698"/>
    </location>
</feature>
<feature type="region of interest" description="Disordered" evidence="1">
    <location>
        <begin position="726"/>
        <end position="748"/>
    </location>
</feature>
<evidence type="ECO:0000256" key="2">
    <source>
        <dbReference type="SAM" id="SignalP"/>
    </source>
</evidence>